<gene>
    <name evidence="1" type="ORF">J2W56_001952</name>
</gene>
<evidence type="ECO:0000313" key="2">
    <source>
        <dbReference type="Proteomes" id="UP001251217"/>
    </source>
</evidence>
<accession>A0ABU1XDS4</accession>
<comment type="caution">
    <text evidence="1">The sequence shown here is derived from an EMBL/GenBank/DDBJ whole genome shotgun (WGS) entry which is preliminary data.</text>
</comment>
<proteinExistence type="predicted"/>
<dbReference type="EMBL" id="JAVDWW010000003">
    <property type="protein sequence ID" value="MDR7168221.1"/>
    <property type="molecule type" value="Genomic_DNA"/>
</dbReference>
<protein>
    <submittedName>
        <fullName evidence="1">Uncharacterized protein</fullName>
    </submittedName>
</protein>
<dbReference type="Proteomes" id="UP001251217">
    <property type="component" value="Unassembled WGS sequence"/>
</dbReference>
<organism evidence="1 2">
    <name type="scientific">Nocardia kruczakiae</name>
    <dbReference type="NCBI Taxonomy" id="261477"/>
    <lineage>
        <taxon>Bacteria</taxon>
        <taxon>Bacillati</taxon>
        <taxon>Actinomycetota</taxon>
        <taxon>Actinomycetes</taxon>
        <taxon>Mycobacteriales</taxon>
        <taxon>Nocardiaceae</taxon>
        <taxon>Nocardia</taxon>
    </lineage>
</organism>
<sequence>MCSTPQFVPRRLTETAVTAASGAVSATALRGGARGDR</sequence>
<keyword evidence="2" id="KW-1185">Reference proteome</keyword>
<name>A0ABU1XDS4_9NOCA</name>
<evidence type="ECO:0000313" key="1">
    <source>
        <dbReference type="EMBL" id="MDR7168221.1"/>
    </source>
</evidence>
<reference evidence="1 2" key="1">
    <citation type="submission" date="2023-07" db="EMBL/GenBank/DDBJ databases">
        <title>Sorghum-associated microbial communities from plants grown in Nebraska, USA.</title>
        <authorList>
            <person name="Schachtman D."/>
        </authorList>
    </citation>
    <scope>NUCLEOTIDE SEQUENCE [LARGE SCALE GENOMIC DNA]</scope>
    <source>
        <strain evidence="1 2">4272</strain>
    </source>
</reference>